<name>A0A2A8CYL7_9BACT</name>
<keyword evidence="3" id="KW-0378">Hydrolase</keyword>
<dbReference type="InterPro" id="IPR034075">
    <property type="entry name" value="Glr3161-like_dom"/>
</dbReference>
<keyword evidence="4" id="KW-0720">Serine protease</keyword>
<dbReference type="InterPro" id="IPR000209">
    <property type="entry name" value="Peptidase_S8/S53_dom"/>
</dbReference>
<evidence type="ECO:0000256" key="2">
    <source>
        <dbReference type="ARBA" id="ARBA00022670"/>
    </source>
</evidence>
<evidence type="ECO:0000313" key="7">
    <source>
        <dbReference type="Proteomes" id="UP000220102"/>
    </source>
</evidence>
<dbReference type="Pfam" id="PF00082">
    <property type="entry name" value="Peptidase_S8"/>
    <property type="match status" value="1"/>
</dbReference>
<feature type="domain" description="Peptidase S8/S53" evidence="5">
    <location>
        <begin position="457"/>
        <end position="580"/>
    </location>
</feature>
<dbReference type="PANTHER" id="PTHR43806">
    <property type="entry name" value="PEPTIDASE S8"/>
    <property type="match status" value="1"/>
</dbReference>
<dbReference type="GO" id="GO:0004252">
    <property type="term" value="F:serine-type endopeptidase activity"/>
    <property type="evidence" value="ECO:0007669"/>
    <property type="project" value="InterPro"/>
</dbReference>
<evidence type="ECO:0000259" key="5">
    <source>
        <dbReference type="Pfam" id="PF00082"/>
    </source>
</evidence>
<evidence type="ECO:0000256" key="1">
    <source>
        <dbReference type="ARBA" id="ARBA00011073"/>
    </source>
</evidence>
<dbReference type="Gene3D" id="3.40.50.200">
    <property type="entry name" value="Peptidase S8/S53 domain"/>
    <property type="match status" value="2"/>
</dbReference>
<dbReference type="InterPro" id="IPR036852">
    <property type="entry name" value="Peptidase_S8/S53_dom_sf"/>
</dbReference>
<evidence type="ECO:0000256" key="4">
    <source>
        <dbReference type="ARBA" id="ARBA00022825"/>
    </source>
</evidence>
<dbReference type="CDD" id="cd05562">
    <property type="entry name" value="Peptidases_S53_like"/>
    <property type="match status" value="1"/>
</dbReference>
<dbReference type="RefSeq" id="WP_098074948.1">
    <property type="nucleotide sequence ID" value="NZ_PDEQ01000003.1"/>
</dbReference>
<dbReference type="EMBL" id="PDEQ01000003">
    <property type="protein sequence ID" value="PEN13785.1"/>
    <property type="molecule type" value="Genomic_DNA"/>
</dbReference>
<keyword evidence="7" id="KW-1185">Reference proteome</keyword>
<comment type="similarity">
    <text evidence="1">Belongs to the peptidase S8 family.</text>
</comment>
<dbReference type="AlphaFoldDB" id="A0A2A8CYL7"/>
<dbReference type="PROSITE" id="PS00138">
    <property type="entry name" value="SUBTILASE_SER"/>
    <property type="match status" value="1"/>
</dbReference>
<accession>A0A2A8CYL7</accession>
<organism evidence="6 7">
    <name type="scientific">Longibacter salinarum</name>
    <dbReference type="NCBI Taxonomy" id="1850348"/>
    <lineage>
        <taxon>Bacteria</taxon>
        <taxon>Pseudomonadati</taxon>
        <taxon>Rhodothermota</taxon>
        <taxon>Rhodothermia</taxon>
        <taxon>Rhodothermales</taxon>
        <taxon>Salisaetaceae</taxon>
        <taxon>Longibacter</taxon>
    </lineage>
</organism>
<keyword evidence="2" id="KW-0645">Protease</keyword>
<sequence>MPIPSSYRQLASTLVVLLVFFVPELSHAQHDLGPAGSSLRSLYNAYQKYTSAGKSAASFGEGPALVSVHAGRVSVEIVTEVGKRSRVAARLHSLGMRGVQSNARLITGWLPVGKLPNAVAIDGVHSIYPALMVAQSGSVTSRGVEVMETEALSTALGTSGQGLVVGVLSDSYDNYDGSQPGQATASDDVSTGDLPGGGRVQILQDSSTPASDEGRAMMQIVHDVAPGADLAFHTATGGRAAFADAIRSLAASGSRVVVDDILYLNEPAYQDGIVTRAIDEVVRQDDVVYVSAAGNTGRDAFESPFRGSGTEGPLGGEMHDFDPGPDVDPIQQISISDDSQFQIAFQWSQPYASTGGPAAISDLEIYLVDKRGRLLPSVQPERRDNVGGDPFEFINVQDLSVDADGDGTDDTEFGLVIERISGPAPERIRYVPFQQRGEISVEEYATRSPSLYGHPNAESAITVGATAWFDTPEANGDLTAPLVHTFSAVGGTPVLFDALGQEIPPVVRQKPDVTGPDGTNTTFFGQPLNDGDDFPNFFGTSAAAPHVAALAAIIRSGRPDATAEVVKRAIIASAEDISSTRDDVETTIAGEDAQGFDFFSGTGLVRGDQVTVSAFPVRAFQARATERAPGGRVIVSWEEKEAAGIDTYRVEQSYVGQPFNEIASVPSSGGGAYEQAISDVRPGTHTFRLTWTTSSGDQIRGPETQVMVSVKGEAVVTKQPFPNPTRSSFRLELTASQSQNVVLAMYDVLGRYIRTVYTGRLRAGQPSLIQVNRVSQTASGQHFIRIIGETFETVVPVTVLR</sequence>
<proteinExistence type="inferred from homology"/>
<dbReference type="Proteomes" id="UP000220102">
    <property type="component" value="Unassembled WGS sequence"/>
</dbReference>
<comment type="caution">
    <text evidence="6">The sequence shown here is derived from an EMBL/GenBank/DDBJ whole genome shotgun (WGS) entry which is preliminary data.</text>
</comment>
<dbReference type="SUPFAM" id="SSF52743">
    <property type="entry name" value="Subtilisin-like"/>
    <property type="match status" value="1"/>
</dbReference>
<dbReference type="InterPro" id="IPR050131">
    <property type="entry name" value="Peptidase_S8_subtilisin-like"/>
</dbReference>
<dbReference type="PANTHER" id="PTHR43806:SF11">
    <property type="entry name" value="CEREVISIN-RELATED"/>
    <property type="match status" value="1"/>
</dbReference>
<dbReference type="GO" id="GO:0006508">
    <property type="term" value="P:proteolysis"/>
    <property type="evidence" value="ECO:0007669"/>
    <property type="project" value="UniProtKB-KW"/>
</dbReference>
<dbReference type="InterPro" id="IPR023828">
    <property type="entry name" value="Peptidase_S8_Ser-AS"/>
</dbReference>
<gene>
    <name evidence="6" type="ORF">CRI94_06870</name>
</gene>
<evidence type="ECO:0000313" key="6">
    <source>
        <dbReference type="EMBL" id="PEN13785.1"/>
    </source>
</evidence>
<reference evidence="6 7" key="1">
    <citation type="submission" date="2017-10" db="EMBL/GenBank/DDBJ databases">
        <title>Draft genome of Longibacter Salinarum.</title>
        <authorList>
            <person name="Goh K.M."/>
            <person name="Shamsir M.S."/>
            <person name="Lim S.W."/>
        </authorList>
    </citation>
    <scope>NUCLEOTIDE SEQUENCE [LARGE SCALE GENOMIC DNA]</scope>
    <source>
        <strain evidence="6 7">KCTC 52045</strain>
    </source>
</reference>
<protein>
    <recommendedName>
        <fullName evidence="5">Peptidase S8/S53 domain-containing protein</fullName>
    </recommendedName>
</protein>
<evidence type="ECO:0000256" key="3">
    <source>
        <dbReference type="ARBA" id="ARBA00022801"/>
    </source>
</evidence>
<dbReference type="OrthoDB" id="355609at2"/>